<dbReference type="GO" id="GO:0009279">
    <property type="term" value="C:cell outer membrane"/>
    <property type="evidence" value="ECO:0007669"/>
    <property type="project" value="TreeGrafter"/>
</dbReference>
<feature type="transmembrane region" description="Helical" evidence="2">
    <location>
        <begin position="28"/>
        <end position="48"/>
    </location>
</feature>
<sequence>MIRSKTYHTDTDQQYRRTNRQRQYGRKVAVSVVSLVLIAGSVTSTAWARLSRAAGPINGTAPTATGQLLVMFPDGTTAVANNATVSLFQKPTDFLVSASSLKLQDKDGDTGLSTSINTSEVTWAWKYNNVALTQAQLTAPFSTSFLGKSLTVSAKAPVTVSSLTGAPKQNTPATFNSATYTVAVPATLPVVSVNGASFAMNSGFPQTGFKGATFQFWMNGSSASDNSNYRFTSDPLAPWVSVDATGTVTLIGEPTSRQTVNISIADGRGGSKATYAFTIGTWFVNNGSNMKSATGGDSYCAGLGKGYATPSYLKMTSAAIDGSGTRAADGRLWDEWGPMGNFSTSNWRSLFYWSSESDGGGNRYYVHLNTGYLHGLTPGTSAFMACSRTL</sequence>
<organism evidence="4 5">
    <name type="scientific">Yersinia intermedia</name>
    <dbReference type="NCBI Taxonomy" id="631"/>
    <lineage>
        <taxon>Bacteria</taxon>
        <taxon>Pseudomonadati</taxon>
        <taxon>Pseudomonadota</taxon>
        <taxon>Gammaproteobacteria</taxon>
        <taxon>Enterobacterales</taxon>
        <taxon>Yersiniaceae</taxon>
        <taxon>Yersinia</taxon>
    </lineage>
</organism>
<dbReference type="InterPro" id="IPR008964">
    <property type="entry name" value="Invasin/intimin_cell_adhesion"/>
</dbReference>
<gene>
    <name evidence="4" type="ORF">CBW57_09485</name>
</gene>
<protein>
    <recommendedName>
        <fullName evidence="3">Invasin domain-containing protein</fullName>
    </recommendedName>
</protein>
<evidence type="ECO:0000313" key="5">
    <source>
        <dbReference type="Proteomes" id="UP000196440"/>
    </source>
</evidence>
<dbReference type="AlphaFoldDB" id="A0A209A4V9"/>
<feature type="region of interest" description="Disordered" evidence="1">
    <location>
        <begin position="1"/>
        <end position="21"/>
    </location>
</feature>
<proteinExistence type="predicted"/>
<dbReference type="Proteomes" id="UP000196440">
    <property type="component" value="Unassembled WGS sequence"/>
</dbReference>
<feature type="domain" description="Invasin" evidence="3">
    <location>
        <begin position="191"/>
        <end position="253"/>
    </location>
</feature>
<evidence type="ECO:0000256" key="1">
    <source>
        <dbReference type="SAM" id="MobiDB-lite"/>
    </source>
</evidence>
<keyword evidence="2" id="KW-0812">Transmembrane</keyword>
<accession>A0A209A4V9</accession>
<dbReference type="Gene3D" id="2.60.40.1080">
    <property type="match status" value="1"/>
</dbReference>
<dbReference type="RefSeq" id="WP_074007449.1">
    <property type="nucleotide sequence ID" value="NZ_CBCPKE010000001.1"/>
</dbReference>
<reference evidence="4 5" key="1">
    <citation type="submission" date="2017-05" db="EMBL/GenBank/DDBJ databases">
        <title>Whole genome sequencing of Yersinia kristensenii.</title>
        <authorList>
            <person name="Campioni F."/>
        </authorList>
    </citation>
    <scope>NUCLEOTIDE SEQUENCE [LARGE SCALE GENOMIC DNA]</scope>
    <source>
        <strain evidence="4 5">CFSAN060536</strain>
    </source>
</reference>
<dbReference type="Gene3D" id="3.10.100.10">
    <property type="entry name" value="Mannose-Binding Protein A, subunit A"/>
    <property type="match status" value="1"/>
</dbReference>
<evidence type="ECO:0000256" key="2">
    <source>
        <dbReference type="SAM" id="Phobius"/>
    </source>
</evidence>
<evidence type="ECO:0000313" key="4">
    <source>
        <dbReference type="EMBL" id="OVZ87784.1"/>
    </source>
</evidence>
<dbReference type="InterPro" id="IPR048658">
    <property type="entry name" value="Invasin_D4"/>
</dbReference>
<evidence type="ECO:0000259" key="3">
    <source>
        <dbReference type="Pfam" id="PF21764"/>
    </source>
</evidence>
<keyword evidence="2" id="KW-0472">Membrane</keyword>
<dbReference type="InterPro" id="IPR016186">
    <property type="entry name" value="C-type_lectin-like/link_sf"/>
</dbReference>
<dbReference type="Pfam" id="PF21764">
    <property type="entry name" value="Invasin_D4"/>
    <property type="match status" value="1"/>
</dbReference>
<dbReference type="EMBL" id="NHOI01000010">
    <property type="protein sequence ID" value="OVZ87784.1"/>
    <property type="molecule type" value="Genomic_DNA"/>
</dbReference>
<name>A0A209A4V9_YERIN</name>
<dbReference type="SUPFAM" id="SSF49373">
    <property type="entry name" value="Invasin/intimin cell-adhesion fragments"/>
    <property type="match status" value="1"/>
</dbReference>
<dbReference type="PANTHER" id="PTHR39576:SF2">
    <property type="entry name" value="ATTACHING AND EFFACING PROTEIN HOMOLOG-RELATED"/>
    <property type="match status" value="1"/>
</dbReference>
<comment type="caution">
    <text evidence="4">The sequence shown here is derived from an EMBL/GenBank/DDBJ whole genome shotgun (WGS) entry which is preliminary data.</text>
</comment>
<dbReference type="PANTHER" id="PTHR39576">
    <property type="entry name" value="ATTACHING AND EFFACING PROTEIN HOMOLOG-RELATED-RELATED"/>
    <property type="match status" value="1"/>
</dbReference>
<keyword evidence="2" id="KW-1133">Transmembrane helix</keyword>
<dbReference type="InterPro" id="IPR051715">
    <property type="entry name" value="Intimin-Invasin_domain"/>
</dbReference>